<dbReference type="AlphaFoldDB" id="A0A7J6L4E7"/>
<dbReference type="GO" id="GO:0005737">
    <property type="term" value="C:cytoplasm"/>
    <property type="evidence" value="ECO:0007669"/>
    <property type="project" value="UniProtKB-SubCell"/>
</dbReference>
<sequence>MSLTLSPAMVESVLRRCEEVLAGVGMEATPFVVDWYNDFRQEVAADMPQLIEVSGRNRLGLVCVSNKDFFRSAVLGTYRKNIEGGGEAQRKFDFVAEASDDVGRMLRPLLVEEIGCDECFIRVMNVDKPPFLHVQSIGHAIGLDMHLAPEYLKDGPELTEWEAEVRETMHDVRDPDLWGSAYDKILGLNLHPKYGGWYAYRLVVVIDLELEEALCRPLWCDLGLTEQQKRDILMEFNTQPDLGRWRDVSFLFFLLPSWGSQMAIRRGNGGMGRVRVPHDESYLTAVREGGSMMQVNTCKVAHFGLADCCRREKIDL</sequence>
<keyword evidence="5" id="KW-0963">Cytoplasm</keyword>
<dbReference type="GO" id="GO:0009235">
    <property type="term" value="P:cobalamin metabolic process"/>
    <property type="evidence" value="ECO:0007669"/>
    <property type="project" value="TreeGrafter"/>
</dbReference>
<keyword evidence="8" id="KW-0274">FAD</keyword>
<dbReference type="Proteomes" id="UP000570595">
    <property type="component" value="Unassembled WGS sequence"/>
</dbReference>
<comment type="cofactor">
    <cofactor evidence="1">
        <name>FMN</name>
        <dbReference type="ChEBI" id="CHEBI:58210"/>
    </cofactor>
</comment>
<name>A0A7J6L4E7_PEROL</name>
<keyword evidence="7" id="KW-0288">FMN</keyword>
<keyword evidence="6" id="KW-0285">Flavoprotein</keyword>
<comment type="similarity">
    <text evidence="4">Belongs to the MMACHC family.</text>
</comment>
<organism evidence="12 13">
    <name type="scientific">Perkinsus olseni</name>
    <name type="common">Perkinsus atlanticus</name>
    <dbReference type="NCBI Taxonomy" id="32597"/>
    <lineage>
        <taxon>Eukaryota</taxon>
        <taxon>Sar</taxon>
        <taxon>Alveolata</taxon>
        <taxon>Perkinsozoa</taxon>
        <taxon>Perkinsea</taxon>
        <taxon>Perkinsida</taxon>
        <taxon>Perkinsidae</taxon>
        <taxon>Perkinsus</taxon>
    </lineage>
</organism>
<evidence type="ECO:0000256" key="7">
    <source>
        <dbReference type="ARBA" id="ARBA00022643"/>
    </source>
</evidence>
<dbReference type="GO" id="GO:0033787">
    <property type="term" value="F:cyanocobalamin reductase (cyanide-eliminating) (NADP+) activity"/>
    <property type="evidence" value="ECO:0007669"/>
    <property type="project" value="TreeGrafter"/>
</dbReference>
<evidence type="ECO:0000256" key="2">
    <source>
        <dbReference type="ARBA" id="ARBA00001974"/>
    </source>
</evidence>
<evidence type="ECO:0000256" key="4">
    <source>
        <dbReference type="ARBA" id="ARBA00007762"/>
    </source>
</evidence>
<reference evidence="12 13" key="1">
    <citation type="submission" date="2020-04" db="EMBL/GenBank/DDBJ databases">
        <title>Perkinsus olseni comparative genomics.</title>
        <authorList>
            <person name="Bogema D.R."/>
        </authorList>
    </citation>
    <scope>NUCLEOTIDE SEQUENCE [LARGE SCALE GENOMIC DNA]</scope>
    <source>
        <strain evidence="12">ATCC PRA-179</strain>
    </source>
</reference>
<evidence type="ECO:0000256" key="5">
    <source>
        <dbReference type="ARBA" id="ARBA00022490"/>
    </source>
</evidence>
<evidence type="ECO:0000313" key="12">
    <source>
        <dbReference type="EMBL" id="KAF4654102.1"/>
    </source>
</evidence>
<evidence type="ECO:0000256" key="10">
    <source>
        <dbReference type="ARBA" id="ARBA00023002"/>
    </source>
</evidence>
<evidence type="ECO:0000256" key="3">
    <source>
        <dbReference type="ARBA" id="ARBA00004496"/>
    </source>
</evidence>
<dbReference type="EMBL" id="JABAHT010000562">
    <property type="protein sequence ID" value="KAF4654102.1"/>
    <property type="molecule type" value="Genomic_DNA"/>
</dbReference>
<comment type="cofactor">
    <cofactor evidence="2">
        <name>FAD</name>
        <dbReference type="ChEBI" id="CHEBI:57692"/>
    </cofactor>
</comment>
<keyword evidence="10" id="KW-0560">Oxidoreductase</keyword>
<proteinExistence type="inferred from homology"/>
<dbReference type="PANTHER" id="PTHR31457">
    <property type="entry name" value="METHYLMALONIC ACIDURIA AND HOMOCYSTINURIA TYPE C PROTEIN"/>
    <property type="match status" value="1"/>
</dbReference>
<comment type="caution">
    <text evidence="12">The sequence shown here is derived from an EMBL/GenBank/DDBJ whole genome shotgun (WGS) entry which is preliminary data.</text>
</comment>
<evidence type="ECO:0000256" key="8">
    <source>
        <dbReference type="ARBA" id="ARBA00022827"/>
    </source>
</evidence>
<dbReference type="GO" id="GO:0032451">
    <property type="term" value="F:demethylase activity"/>
    <property type="evidence" value="ECO:0007669"/>
    <property type="project" value="TreeGrafter"/>
</dbReference>
<evidence type="ECO:0000256" key="9">
    <source>
        <dbReference type="ARBA" id="ARBA00022857"/>
    </source>
</evidence>
<dbReference type="PANTHER" id="PTHR31457:SF2">
    <property type="entry name" value="CYANOCOBALAMIN REDUCTASE _ ALKYLCOBALAMIN DEALKYLASE"/>
    <property type="match status" value="1"/>
</dbReference>
<dbReference type="InterPro" id="IPR032037">
    <property type="entry name" value="MMACHC"/>
</dbReference>
<evidence type="ECO:0000256" key="6">
    <source>
        <dbReference type="ARBA" id="ARBA00022630"/>
    </source>
</evidence>
<evidence type="ECO:0000256" key="1">
    <source>
        <dbReference type="ARBA" id="ARBA00001917"/>
    </source>
</evidence>
<accession>A0A7J6L4E7</accession>
<protein>
    <recommendedName>
        <fullName evidence="11">Cyanocobalamin reductase (cyanide-eliminating)</fullName>
    </recommendedName>
</protein>
<gene>
    <name evidence="12" type="ORF">FOZ61_008476</name>
</gene>
<keyword evidence="9" id="KW-0521">NADP</keyword>
<dbReference type="Pfam" id="PF16690">
    <property type="entry name" value="MMACHC"/>
    <property type="match status" value="1"/>
</dbReference>
<evidence type="ECO:0000256" key="11">
    <source>
        <dbReference type="ARBA" id="ARBA00031313"/>
    </source>
</evidence>
<comment type="subcellular location">
    <subcellularLocation>
        <location evidence="3">Cytoplasm</location>
    </subcellularLocation>
</comment>
<evidence type="ECO:0000313" key="13">
    <source>
        <dbReference type="Proteomes" id="UP000570595"/>
    </source>
</evidence>
<dbReference type="GO" id="GO:0071949">
    <property type="term" value="F:FAD binding"/>
    <property type="evidence" value="ECO:0007669"/>
    <property type="project" value="TreeGrafter"/>
</dbReference>
<dbReference type="OrthoDB" id="409189at2759"/>